<evidence type="ECO:0000313" key="6">
    <source>
        <dbReference type="Proteomes" id="UP000609874"/>
    </source>
</evidence>
<dbReference type="InterPro" id="IPR002938">
    <property type="entry name" value="FAD-bd"/>
</dbReference>
<dbReference type="Gene3D" id="3.50.50.60">
    <property type="entry name" value="FAD/NAD(P)-binding domain"/>
    <property type="match status" value="1"/>
</dbReference>
<dbReference type="PANTHER" id="PTHR45934">
    <property type="entry name" value="FAD/NAD(P)-BINDING OXIDOREDUCTASE FAMILY PROTEIN"/>
    <property type="match status" value="1"/>
</dbReference>
<dbReference type="Pfam" id="PF01494">
    <property type="entry name" value="FAD_binding_3"/>
    <property type="match status" value="2"/>
</dbReference>
<evidence type="ECO:0000256" key="2">
    <source>
        <dbReference type="ARBA" id="ARBA00023033"/>
    </source>
</evidence>
<dbReference type="InterPro" id="IPR036188">
    <property type="entry name" value="FAD/NAD-bd_sf"/>
</dbReference>
<feature type="domain" description="FAD-binding" evidence="4">
    <location>
        <begin position="128"/>
        <end position="311"/>
    </location>
</feature>
<comment type="similarity">
    <text evidence="3">Belongs to the 3-hydroxybenzoate 6-hydroxylase family.</text>
</comment>
<gene>
    <name evidence="5" type="ORF">H9639_12940</name>
</gene>
<keyword evidence="2 5" id="KW-0503">Monooxygenase</keyword>
<dbReference type="PANTHER" id="PTHR45934:SF9">
    <property type="entry name" value="FAD_NAD(P)-BINDING OXIDOREDUCTASE FAMILY PROTEIN"/>
    <property type="match status" value="1"/>
</dbReference>
<comment type="caution">
    <text evidence="5">The sequence shown here is derived from an EMBL/GenBank/DDBJ whole genome shotgun (WGS) entry which is preliminary data.</text>
</comment>
<sequence>MRATIIGGGIGGLAAALALLRNGWDVEVRERSADLPSGGTALGMWPEAMAALDALGVGDAVRHQSVHCAGAALLRADGSVIARLGAERSAHLVTRNMLLRTLYAALPPDVVRWNMPYSAGQAAPGGELLIAADGINSTVRSTVFPGVAPRKLGTTAFRGVIDGRVGTVTETWTRGGLFGITPAGDNGINWFAALRSELVPAGAQDSAGFLRRYFDGAHPAVRAVVDSLRPDGIDRRTLLDVQLRGSYVSGQTVLIGDAAHAMAPNLGRGACETLLDAVALADALAGSPGVDSGLRHFDRTRRPVGRRMVRLARMLNRAATAKHLLPARNGLVAAAARFSS</sequence>
<dbReference type="Proteomes" id="UP000609874">
    <property type="component" value="Unassembled WGS sequence"/>
</dbReference>
<evidence type="ECO:0000313" key="5">
    <source>
        <dbReference type="EMBL" id="MBD7996205.1"/>
    </source>
</evidence>
<proteinExistence type="inferred from homology"/>
<keyword evidence="1" id="KW-0560">Oxidoreductase</keyword>
<organism evidence="5 6">
    <name type="scientific">Arthrobacter gallicola</name>
    <dbReference type="NCBI Taxonomy" id="2762225"/>
    <lineage>
        <taxon>Bacteria</taxon>
        <taxon>Bacillati</taxon>
        <taxon>Actinomycetota</taxon>
        <taxon>Actinomycetes</taxon>
        <taxon>Micrococcales</taxon>
        <taxon>Micrococcaceae</taxon>
        <taxon>Arthrobacter</taxon>
    </lineage>
</organism>
<dbReference type="InterPro" id="IPR044560">
    <property type="entry name" value="MOase"/>
</dbReference>
<dbReference type="EMBL" id="JACSQD010000006">
    <property type="protein sequence ID" value="MBD7996205.1"/>
    <property type="molecule type" value="Genomic_DNA"/>
</dbReference>
<protein>
    <submittedName>
        <fullName evidence="5">FAD-dependent monooxygenase</fullName>
    </submittedName>
</protein>
<dbReference type="GO" id="GO:0004497">
    <property type="term" value="F:monooxygenase activity"/>
    <property type="evidence" value="ECO:0007669"/>
    <property type="project" value="UniProtKB-KW"/>
</dbReference>
<reference evidence="5 6" key="1">
    <citation type="submission" date="2020-08" db="EMBL/GenBank/DDBJ databases">
        <title>A Genomic Blueprint of the Chicken Gut Microbiome.</title>
        <authorList>
            <person name="Gilroy R."/>
            <person name="Ravi A."/>
            <person name="Getino M."/>
            <person name="Pursley I."/>
            <person name="Horton D.L."/>
            <person name="Alikhan N.-F."/>
            <person name="Baker D."/>
            <person name="Gharbi K."/>
            <person name="Hall N."/>
            <person name="Watson M."/>
            <person name="Adriaenssens E.M."/>
            <person name="Foster-Nyarko E."/>
            <person name="Jarju S."/>
            <person name="Secka A."/>
            <person name="Antonio M."/>
            <person name="Oren A."/>
            <person name="Chaudhuri R."/>
            <person name="La Ragione R.M."/>
            <person name="Hildebrand F."/>
            <person name="Pallen M.J."/>
        </authorList>
    </citation>
    <scope>NUCLEOTIDE SEQUENCE [LARGE SCALE GENOMIC DNA]</scope>
    <source>
        <strain evidence="5 6">Sa2CUA1</strain>
    </source>
</reference>
<keyword evidence="6" id="KW-1185">Reference proteome</keyword>
<evidence type="ECO:0000256" key="3">
    <source>
        <dbReference type="ARBA" id="ARBA00024018"/>
    </source>
</evidence>
<dbReference type="RefSeq" id="WP_191808498.1">
    <property type="nucleotide sequence ID" value="NZ_JACSQD010000006.1"/>
</dbReference>
<name>A0ABR8UUG3_9MICC</name>
<dbReference type="PRINTS" id="PR00420">
    <property type="entry name" value="RNGMNOXGNASE"/>
</dbReference>
<feature type="domain" description="FAD-binding" evidence="4">
    <location>
        <begin position="3"/>
        <end position="100"/>
    </location>
</feature>
<accession>A0ABR8UUG3</accession>
<evidence type="ECO:0000256" key="1">
    <source>
        <dbReference type="ARBA" id="ARBA00023002"/>
    </source>
</evidence>
<dbReference type="SUPFAM" id="SSF51905">
    <property type="entry name" value="FAD/NAD(P)-binding domain"/>
    <property type="match status" value="1"/>
</dbReference>
<evidence type="ECO:0000259" key="4">
    <source>
        <dbReference type="Pfam" id="PF01494"/>
    </source>
</evidence>